<feature type="transmembrane region" description="Helical" evidence="2">
    <location>
        <begin position="449"/>
        <end position="470"/>
    </location>
</feature>
<protein>
    <submittedName>
        <fullName evidence="3">Uncharacterized protein</fullName>
    </submittedName>
</protein>
<dbReference type="RefSeq" id="WP_344624042.1">
    <property type="nucleotide sequence ID" value="NZ_BAAALD010000024.1"/>
</dbReference>
<feature type="transmembrane region" description="Helical" evidence="2">
    <location>
        <begin position="415"/>
        <end position="437"/>
    </location>
</feature>
<keyword evidence="4" id="KW-1185">Reference proteome</keyword>
<feature type="transmembrane region" description="Helical" evidence="2">
    <location>
        <begin position="249"/>
        <end position="269"/>
    </location>
</feature>
<evidence type="ECO:0000313" key="4">
    <source>
        <dbReference type="Proteomes" id="UP001499987"/>
    </source>
</evidence>
<keyword evidence="2" id="KW-0812">Transmembrane</keyword>
<keyword evidence="2" id="KW-0472">Membrane</keyword>
<reference evidence="3 4" key="1">
    <citation type="journal article" date="2019" name="Int. J. Syst. Evol. Microbiol.">
        <title>The Global Catalogue of Microorganisms (GCM) 10K type strain sequencing project: providing services to taxonomists for standard genome sequencing and annotation.</title>
        <authorList>
            <consortium name="The Broad Institute Genomics Platform"/>
            <consortium name="The Broad Institute Genome Sequencing Center for Infectious Disease"/>
            <person name="Wu L."/>
            <person name="Ma J."/>
        </authorList>
    </citation>
    <scope>NUCLEOTIDE SEQUENCE [LARGE SCALE GENOMIC DNA]</scope>
    <source>
        <strain evidence="3 4">JCM 13002</strain>
    </source>
</reference>
<feature type="transmembrane region" description="Helical" evidence="2">
    <location>
        <begin position="301"/>
        <end position="319"/>
    </location>
</feature>
<sequence>MSTLLNLSEDGPRPEDTVVLHLPPARRKKAAKPDETLALRVPPPEELTGKAAGTLRNPDETLALRIVEPGAAGRGAAEPVPLPEDPLDELAERLADVCARAVHPFEIAAVLESDGLTDEQAAVRYGRTDSFSIAEELFARTERRHTAPPEPHDPWQADPLRTVLRGLLFALPGLAYLPTARFLQSGGAGSALALTALVGWSLNQALAHRAYAWRSLGARAAVGRSLLCGGLTATALGTGAAALAGADTAVLLFAAGQSLYLASATVLLVTRRAKRLMGALAPTTAGAAATLAVDLPNWLRIAGPALSLLLAAVFAGIEIGQRLKASDKTPEAGVPLADSLPHGLFGLAVGALVITASFGDPWRPAVPGGASAAVALTLTMGLAEWLLFRFRSRSVTALYTSTTADQFRNRTDRTLVRLLAGYLAVLAALGTGAALLWTGALPGPVQLGGLLLLGALLWTALLLQVFGAVWPPALICTAAAVAESTAGALDPAWATPARLAATGLAVGALVLAARARTGRVTAHR</sequence>
<organism evidence="3 4">
    <name type="scientific">Kitasatospora arboriphila</name>
    <dbReference type="NCBI Taxonomy" id="258052"/>
    <lineage>
        <taxon>Bacteria</taxon>
        <taxon>Bacillati</taxon>
        <taxon>Actinomycetota</taxon>
        <taxon>Actinomycetes</taxon>
        <taxon>Kitasatosporales</taxon>
        <taxon>Streptomycetaceae</taxon>
        <taxon>Kitasatospora</taxon>
    </lineage>
</organism>
<feature type="transmembrane region" description="Helical" evidence="2">
    <location>
        <begin position="221"/>
        <end position="243"/>
    </location>
</feature>
<proteinExistence type="predicted"/>
<dbReference type="EMBL" id="BAAALD010000024">
    <property type="protein sequence ID" value="GAA1084082.1"/>
    <property type="molecule type" value="Genomic_DNA"/>
</dbReference>
<feature type="transmembrane region" description="Helical" evidence="2">
    <location>
        <begin position="182"/>
        <end position="200"/>
    </location>
</feature>
<evidence type="ECO:0000256" key="1">
    <source>
        <dbReference type="SAM" id="MobiDB-lite"/>
    </source>
</evidence>
<evidence type="ECO:0000256" key="2">
    <source>
        <dbReference type="SAM" id="Phobius"/>
    </source>
</evidence>
<feature type="region of interest" description="Disordered" evidence="1">
    <location>
        <begin position="24"/>
        <end position="52"/>
    </location>
</feature>
<feature type="transmembrane region" description="Helical" evidence="2">
    <location>
        <begin position="276"/>
        <end position="295"/>
    </location>
</feature>
<name>A0ABN1TGU2_9ACTN</name>
<dbReference type="Proteomes" id="UP001499987">
    <property type="component" value="Unassembled WGS sequence"/>
</dbReference>
<keyword evidence="2" id="KW-1133">Transmembrane helix</keyword>
<accession>A0ABN1TGU2</accession>
<feature type="transmembrane region" description="Helical" evidence="2">
    <location>
        <begin position="365"/>
        <end position="388"/>
    </location>
</feature>
<evidence type="ECO:0000313" key="3">
    <source>
        <dbReference type="EMBL" id="GAA1084082.1"/>
    </source>
</evidence>
<comment type="caution">
    <text evidence="3">The sequence shown here is derived from an EMBL/GenBank/DDBJ whole genome shotgun (WGS) entry which is preliminary data.</text>
</comment>
<feature type="transmembrane region" description="Helical" evidence="2">
    <location>
        <begin position="340"/>
        <end position="359"/>
    </location>
</feature>
<gene>
    <name evidence="3" type="ORF">GCM10009663_29460</name>
</gene>